<keyword evidence="5" id="KW-1185">Reference proteome</keyword>
<feature type="region of interest" description="Disordered" evidence="1">
    <location>
        <begin position="1"/>
        <end position="28"/>
    </location>
</feature>
<feature type="compositionally biased region" description="Acidic residues" evidence="1">
    <location>
        <begin position="392"/>
        <end position="406"/>
    </location>
</feature>
<dbReference type="AlphaFoldDB" id="A0AAD5WRF9"/>
<dbReference type="GO" id="GO:0031011">
    <property type="term" value="C:Ino80 complex"/>
    <property type="evidence" value="ECO:0007669"/>
    <property type="project" value="InterPro"/>
</dbReference>
<dbReference type="InterPro" id="IPR055449">
    <property type="entry name" value="Iec3-like_M"/>
</dbReference>
<reference evidence="4" key="1">
    <citation type="submission" date="2022-07" db="EMBL/GenBank/DDBJ databases">
        <title>Draft genome sequence of Zalerion maritima ATCC 34329, a (micro)plastics degrading marine fungus.</title>
        <authorList>
            <person name="Paco A."/>
            <person name="Goncalves M.F.M."/>
            <person name="Rocha-Santos T.A.P."/>
            <person name="Alves A."/>
        </authorList>
    </citation>
    <scope>NUCLEOTIDE SEQUENCE</scope>
    <source>
        <strain evidence="4">ATCC 34329</strain>
    </source>
</reference>
<feature type="region of interest" description="Disordered" evidence="1">
    <location>
        <begin position="261"/>
        <end position="406"/>
    </location>
</feature>
<evidence type="ECO:0000259" key="3">
    <source>
        <dbReference type="Pfam" id="PF24244"/>
    </source>
</evidence>
<feature type="compositionally biased region" description="Low complexity" evidence="1">
    <location>
        <begin position="220"/>
        <end position="238"/>
    </location>
</feature>
<feature type="compositionally biased region" description="Low complexity" evidence="1">
    <location>
        <begin position="330"/>
        <end position="339"/>
    </location>
</feature>
<evidence type="ECO:0000313" key="4">
    <source>
        <dbReference type="EMBL" id="KAJ2901712.1"/>
    </source>
</evidence>
<gene>
    <name evidence="4" type="ORF">MKZ38_001522</name>
</gene>
<sequence>MDIDDSKTDPDPRLDEMGDDTKMDEEPKPRYKSWKKKYRKMRMVYDAKVYESEELHKKELKAIETAKRIAIENDRILDMLQDINNSGQIPPEKRIAIDEPTPHDSDGSAQPIRLSKTLQELEANTAHVGYDESAKAGMLSDIEHPSTLPNADTDARPPSFLTADDIDNYLFEIDSRIGGPGSHLPTLAPLAHHGKRAADIACGVVTGTAAPTANGATNGHAAPLHIGPSTAPASSSSSYQLRNPASVYNWLRKHCPQVFLQDGEKETKDKDHKDDHKEKDIHHADKPTAKTKTPNARGARASKRSSKAAAAARASSMDMEMEDDDGGGTPAPAAVATTARGKRKRVMDDDPGYRPKGGSSRPNKKKRKSEGTDTPTAKRPRKTKKELSEEIVRDDDGDVDAMGDDE</sequence>
<feature type="compositionally biased region" description="Basic and acidic residues" evidence="1">
    <location>
        <begin position="262"/>
        <end position="288"/>
    </location>
</feature>
<feature type="domain" description="INO80 complex subunit 3 N-terminal" evidence="2">
    <location>
        <begin position="32"/>
        <end position="100"/>
    </location>
</feature>
<dbReference type="Pfam" id="PF14612">
    <property type="entry name" value="Ino80_Iec3"/>
    <property type="match status" value="1"/>
</dbReference>
<dbReference type="EMBL" id="JAKWBI020000141">
    <property type="protein sequence ID" value="KAJ2901712.1"/>
    <property type="molecule type" value="Genomic_DNA"/>
</dbReference>
<evidence type="ECO:0000313" key="5">
    <source>
        <dbReference type="Proteomes" id="UP001201980"/>
    </source>
</evidence>
<evidence type="ECO:0000256" key="1">
    <source>
        <dbReference type="SAM" id="MobiDB-lite"/>
    </source>
</evidence>
<comment type="caution">
    <text evidence="4">The sequence shown here is derived from an EMBL/GenBank/DDBJ whole genome shotgun (WGS) entry which is preliminary data.</text>
</comment>
<feature type="domain" description="INO80 complex subunit 3-like middle region" evidence="3">
    <location>
        <begin position="116"/>
        <end position="264"/>
    </location>
</feature>
<name>A0AAD5WRF9_9PEZI</name>
<feature type="compositionally biased region" description="Basic and acidic residues" evidence="1">
    <location>
        <begin position="91"/>
        <end position="106"/>
    </location>
</feature>
<feature type="region of interest" description="Disordered" evidence="1">
    <location>
        <begin position="220"/>
        <end position="239"/>
    </location>
</feature>
<evidence type="ECO:0000259" key="2">
    <source>
        <dbReference type="Pfam" id="PF14612"/>
    </source>
</evidence>
<proteinExistence type="predicted"/>
<feature type="compositionally biased region" description="Low complexity" evidence="1">
    <location>
        <begin position="307"/>
        <end position="318"/>
    </location>
</feature>
<dbReference type="InterPro" id="IPR032742">
    <property type="entry name" value="Iec3_N"/>
</dbReference>
<organism evidence="4 5">
    <name type="scientific">Zalerion maritima</name>
    <dbReference type="NCBI Taxonomy" id="339359"/>
    <lineage>
        <taxon>Eukaryota</taxon>
        <taxon>Fungi</taxon>
        <taxon>Dikarya</taxon>
        <taxon>Ascomycota</taxon>
        <taxon>Pezizomycotina</taxon>
        <taxon>Sordariomycetes</taxon>
        <taxon>Lulworthiomycetidae</taxon>
        <taxon>Lulworthiales</taxon>
        <taxon>Lulworthiaceae</taxon>
        <taxon>Zalerion</taxon>
    </lineage>
</organism>
<feature type="region of interest" description="Disordered" evidence="1">
    <location>
        <begin position="87"/>
        <end position="110"/>
    </location>
</feature>
<dbReference type="Proteomes" id="UP001201980">
    <property type="component" value="Unassembled WGS sequence"/>
</dbReference>
<protein>
    <submittedName>
        <fullName evidence="4">Uncharacterized protein</fullName>
    </submittedName>
</protein>
<dbReference type="GO" id="GO:0006338">
    <property type="term" value="P:chromatin remodeling"/>
    <property type="evidence" value="ECO:0007669"/>
    <property type="project" value="InterPro"/>
</dbReference>
<accession>A0AAD5WRF9</accession>
<dbReference type="Pfam" id="PF24244">
    <property type="entry name" value="Iec3-like_M"/>
    <property type="match status" value="1"/>
</dbReference>